<evidence type="ECO:0000256" key="9">
    <source>
        <dbReference type="RuleBase" id="RU000688"/>
    </source>
</evidence>
<dbReference type="GO" id="GO:0004875">
    <property type="term" value="F:complement receptor activity"/>
    <property type="evidence" value="ECO:0007669"/>
    <property type="project" value="TreeGrafter"/>
</dbReference>
<dbReference type="InterPro" id="IPR000826">
    <property type="entry name" value="Formyl_rcpt-rel"/>
</dbReference>
<evidence type="ECO:0000256" key="3">
    <source>
        <dbReference type="ARBA" id="ARBA00022989"/>
    </source>
</evidence>
<organism evidence="12 13">
    <name type="scientific">Latimeria chalumnae</name>
    <name type="common">Coelacanth</name>
    <dbReference type="NCBI Taxonomy" id="7897"/>
    <lineage>
        <taxon>Eukaryota</taxon>
        <taxon>Metazoa</taxon>
        <taxon>Chordata</taxon>
        <taxon>Craniata</taxon>
        <taxon>Vertebrata</taxon>
        <taxon>Euteleostomi</taxon>
        <taxon>Coelacanthiformes</taxon>
        <taxon>Coelacanthidae</taxon>
        <taxon>Latimeria</taxon>
    </lineage>
</organism>
<protein>
    <recommendedName>
        <fullName evidence="11">G-protein coupled receptors family 1 profile domain-containing protein</fullName>
    </recommendedName>
</protein>
<dbReference type="PANTHER" id="PTHR24225">
    <property type="entry name" value="CHEMOTACTIC RECEPTOR"/>
    <property type="match status" value="1"/>
</dbReference>
<feature type="transmembrane region" description="Helical" evidence="10">
    <location>
        <begin position="203"/>
        <end position="225"/>
    </location>
</feature>
<dbReference type="GO" id="GO:0007204">
    <property type="term" value="P:positive regulation of cytosolic calcium ion concentration"/>
    <property type="evidence" value="ECO:0007669"/>
    <property type="project" value="TreeGrafter"/>
</dbReference>
<comment type="similarity">
    <text evidence="9">Belongs to the G-protein coupled receptor 1 family.</text>
</comment>
<reference evidence="12" key="3">
    <citation type="submission" date="2025-09" db="UniProtKB">
        <authorList>
            <consortium name="Ensembl"/>
        </authorList>
    </citation>
    <scope>IDENTIFICATION</scope>
</reference>
<dbReference type="SUPFAM" id="SSF81321">
    <property type="entry name" value="Family A G protein-coupled receptor-like"/>
    <property type="match status" value="1"/>
</dbReference>
<evidence type="ECO:0000313" key="13">
    <source>
        <dbReference type="Proteomes" id="UP000008672"/>
    </source>
</evidence>
<evidence type="ECO:0000256" key="1">
    <source>
        <dbReference type="ARBA" id="ARBA00004141"/>
    </source>
</evidence>
<dbReference type="Proteomes" id="UP000008672">
    <property type="component" value="Unassembled WGS sequence"/>
</dbReference>
<keyword evidence="7 9" id="KW-0807">Transducer</keyword>
<accession>H3A879</accession>
<evidence type="ECO:0000313" key="12">
    <source>
        <dbReference type="Ensembl" id="ENSLACP00000005850.1"/>
    </source>
</evidence>
<dbReference type="GO" id="GO:0005886">
    <property type="term" value="C:plasma membrane"/>
    <property type="evidence" value="ECO:0007669"/>
    <property type="project" value="TreeGrafter"/>
</dbReference>
<comment type="similarity">
    <text evidence="8">Belongs to the chemokine-like receptor (CMKLR) family.</text>
</comment>
<dbReference type="Ensembl" id="ENSLACT00000005902.1">
    <property type="protein sequence ID" value="ENSLACP00000005850.1"/>
    <property type="gene ID" value="ENSLACG00000005198.1"/>
</dbReference>
<evidence type="ECO:0000256" key="7">
    <source>
        <dbReference type="ARBA" id="ARBA00023224"/>
    </source>
</evidence>
<evidence type="ECO:0000256" key="4">
    <source>
        <dbReference type="ARBA" id="ARBA00023040"/>
    </source>
</evidence>
<dbReference type="PRINTS" id="PR00526">
    <property type="entry name" value="FMETLEUPHER"/>
</dbReference>
<dbReference type="AlphaFoldDB" id="H3A879"/>
<dbReference type="Pfam" id="PF00001">
    <property type="entry name" value="7tm_1"/>
    <property type="match status" value="1"/>
</dbReference>
<dbReference type="GeneTree" id="ENSGT00940000160642"/>
<proteinExistence type="inferred from homology"/>
<evidence type="ECO:0000256" key="5">
    <source>
        <dbReference type="ARBA" id="ARBA00023136"/>
    </source>
</evidence>
<dbReference type="PROSITE" id="PS50262">
    <property type="entry name" value="G_PROTEIN_RECEP_F1_2"/>
    <property type="match status" value="1"/>
</dbReference>
<dbReference type="InterPro" id="IPR000276">
    <property type="entry name" value="GPCR_Rhodpsn"/>
</dbReference>
<feature type="transmembrane region" description="Helical" evidence="10">
    <location>
        <begin position="69"/>
        <end position="87"/>
    </location>
</feature>
<dbReference type="PANTHER" id="PTHR24225:SF70">
    <property type="entry name" value="G PROTEIN-COUPLED RECEPTOR 33"/>
    <property type="match status" value="1"/>
</dbReference>
<dbReference type="PROSITE" id="PS00237">
    <property type="entry name" value="G_PROTEIN_RECEP_F1_1"/>
    <property type="match status" value="1"/>
</dbReference>
<feature type="transmembrane region" description="Helical" evidence="10">
    <location>
        <begin position="107"/>
        <end position="127"/>
    </location>
</feature>
<dbReference type="HOGENOM" id="CLU_009579_8_0_1"/>
<dbReference type="OMA" id="NECCANE"/>
<dbReference type="InParanoid" id="H3A879"/>
<evidence type="ECO:0000256" key="6">
    <source>
        <dbReference type="ARBA" id="ARBA00023170"/>
    </source>
</evidence>
<dbReference type="GO" id="GO:0006954">
    <property type="term" value="P:inflammatory response"/>
    <property type="evidence" value="ECO:0007669"/>
    <property type="project" value="TreeGrafter"/>
</dbReference>
<evidence type="ECO:0000259" key="11">
    <source>
        <dbReference type="PROSITE" id="PS50262"/>
    </source>
</evidence>
<dbReference type="GO" id="GO:0004930">
    <property type="term" value="F:G protein-coupled receptor activity"/>
    <property type="evidence" value="ECO:0007669"/>
    <property type="project" value="UniProtKB-KW"/>
</dbReference>
<sequence>NLEMSLFNETNQGAVNINMSQHKQNLGSQDTIRYLNFGVCSLIFLFGLVGNGIVIWLTGFKVKRTESTIWFFNLATADFVFLLFLPLRVTTLLLNYWPFGLALCKTYFFMSTVNMYASAFILTAISIDRSISIAKPIWYRTCRPKHLTQKSCCLLWVLSATLSVPLLYYSTVAVKVNIPQCFVDIYGNDGPKPNQERILQNGLAVFLPIFLCGFLIPLVTITFSYSIIAFRVKYCHLPHLSRVYKVIFANVMSFFIAWTPSRVLGMLYLFAVYYFKNELLLFLKLYLPLASTFAYINSCINPILYVFISKKFK</sequence>
<dbReference type="EMBL" id="AFYH01024834">
    <property type="status" value="NOT_ANNOTATED_CDS"/>
    <property type="molecule type" value="Genomic_DNA"/>
</dbReference>
<reference evidence="12" key="2">
    <citation type="submission" date="2025-08" db="UniProtKB">
        <authorList>
            <consortium name="Ensembl"/>
        </authorList>
    </citation>
    <scope>IDENTIFICATION</scope>
</reference>
<reference evidence="13" key="1">
    <citation type="submission" date="2011-08" db="EMBL/GenBank/DDBJ databases">
        <title>The draft genome of Latimeria chalumnae.</title>
        <authorList>
            <person name="Di Palma F."/>
            <person name="Alfoldi J."/>
            <person name="Johnson J."/>
            <person name="Berlin A."/>
            <person name="Gnerre S."/>
            <person name="Jaffe D."/>
            <person name="MacCallum I."/>
            <person name="Young S."/>
            <person name="Walker B.J."/>
            <person name="Lander E."/>
            <person name="Lindblad-Toh K."/>
        </authorList>
    </citation>
    <scope>NUCLEOTIDE SEQUENCE [LARGE SCALE GENOMIC DNA]</scope>
    <source>
        <strain evidence="13">Wild caught</strain>
    </source>
</reference>
<keyword evidence="13" id="KW-1185">Reference proteome</keyword>
<evidence type="ECO:0000256" key="10">
    <source>
        <dbReference type="SAM" id="Phobius"/>
    </source>
</evidence>
<dbReference type="GO" id="GO:0007200">
    <property type="term" value="P:phospholipase C-activating G protein-coupled receptor signaling pathway"/>
    <property type="evidence" value="ECO:0007669"/>
    <property type="project" value="TreeGrafter"/>
</dbReference>
<feature type="transmembrane region" description="Helical" evidence="10">
    <location>
        <begin position="34"/>
        <end position="57"/>
    </location>
</feature>
<keyword evidence="4 9" id="KW-0297">G-protein coupled receptor</keyword>
<keyword evidence="5 10" id="KW-0472">Membrane</keyword>
<keyword evidence="2 9" id="KW-0812">Transmembrane</keyword>
<keyword evidence="3 10" id="KW-1133">Transmembrane helix</keyword>
<feature type="transmembrane region" description="Helical" evidence="10">
    <location>
        <begin position="147"/>
        <end position="169"/>
    </location>
</feature>
<dbReference type="eggNOG" id="KOG3656">
    <property type="taxonomic scope" value="Eukaryota"/>
</dbReference>
<keyword evidence="6 9" id="KW-0675">Receptor</keyword>
<dbReference type="InterPro" id="IPR017452">
    <property type="entry name" value="GPCR_Rhodpsn_7TM"/>
</dbReference>
<evidence type="ECO:0000256" key="2">
    <source>
        <dbReference type="ARBA" id="ARBA00022692"/>
    </source>
</evidence>
<feature type="transmembrane region" description="Helical" evidence="10">
    <location>
        <begin position="285"/>
        <end position="308"/>
    </location>
</feature>
<evidence type="ECO:0000256" key="8">
    <source>
        <dbReference type="ARBA" id="ARBA00025736"/>
    </source>
</evidence>
<dbReference type="Gene3D" id="1.20.1070.10">
    <property type="entry name" value="Rhodopsin 7-helix transmembrane proteins"/>
    <property type="match status" value="1"/>
</dbReference>
<feature type="transmembrane region" description="Helical" evidence="10">
    <location>
        <begin position="246"/>
        <end position="273"/>
    </location>
</feature>
<name>H3A879_LATCH</name>
<dbReference type="PRINTS" id="PR00237">
    <property type="entry name" value="GPCRRHODOPSN"/>
</dbReference>
<comment type="subcellular location">
    <subcellularLocation>
        <location evidence="1">Membrane</location>
        <topology evidence="1">Multi-pass membrane protein</topology>
    </subcellularLocation>
</comment>
<feature type="domain" description="G-protein coupled receptors family 1 profile" evidence="11">
    <location>
        <begin position="50"/>
        <end position="305"/>
    </location>
</feature>